<proteinExistence type="predicted"/>
<evidence type="ECO:0000313" key="2">
    <source>
        <dbReference type="Proteomes" id="UP000053593"/>
    </source>
</evidence>
<accession>A0A0D0CYC4</accession>
<name>A0A0D0CYC4_9AGAR</name>
<dbReference type="OrthoDB" id="3271139at2759"/>
<dbReference type="AlphaFoldDB" id="A0A0D0CYC4"/>
<dbReference type="EMBL" id="KN834771">
    <property type="protein sequence ID" value="KIK61348.1"/>
    <property type="molecule type" value="Genomic_DNA"/>
</dbReference>
<evidence type="ECO:0000313" key="1">
    <source>
        <dbReference type="EMBL" id="KIK61348.1"/>
    </source>
</evidence>
<organism evidence="1 2">
    <name type="scientific">Collybiopsis luxurians FD-317 M1</name>
    <dbReference type="NCBI Taxonomy" id="944289"/>
    <lineage>
        <taxon>Eukaryota</taxon>
        <taxon>Fungi</taxon>
        <taxon>Dikarya</taxon>
        <taxon>Basidiomycota</taxon>
        <taxon>Agaricomycotina</taxon>
        <taxon>Agaricomycetes</taxon>
        <taxon>Agaricomycetidae</taxon>
        <taxon>Agaricales</taxon>
        <taxon>Marasmiineae</taxon>
        <taxon>Omphalotaceae</taxon>
        <taxon>Collybiopsis</taxon>
        <taxon>Collybiopsis luxurians</taxon>
    </lineage>
</organism>
<protein>
    <submittedName>
        <fullName evidence="1">Uncharacterized protein</fullName>
    </submittedName>
</protein>
<dbReference type="HOGENOM" id="CLU_1875668_0_0_1"/>
<reference evidence="1 2" key="1">
    <citation type="submission" date="2014-04" db="EMBL/GenBank/DDBJ databases">
        <title>Evolutionary Origins and Diversification of the Mycorrhizal Mutualists.</title>
        <authorList>
            <consortium name="DOE Joint Genome Institute"/>
            <consortium name="Mycorrhizal Genomics Consortium"/>
            <person name="Kohler A."/>
            <person name="Kuo A."/>
            <person name="Nagy L.G."/>
            <person name="Floudas D."/>
            <person name="Copeland A."/>
            <person name="Barry K.W."/>
            <person name="Cichocki N."/>
            <person name="Veneault-Fourrey C."/>
            <person name="LaButti K."/>
            <person name="Lindquist E.A."/>
            <person name="Lipzen A."/>
            <person name="Lundell T."/>
            <person name="Morin E."/>
            <person name="Murat C."/>
            <person name="Riley R."/>
            <person name="Ohm R."/>
            <person name="Sun H."/>
            <person name="Tunlid A."/>
            <person name="Henrissat B."/>
            <person name="Grigoriev I.V."/>
            <person name="Hibbett D.S."/>
            <person name="Martin F."/>
        </authorList>
    </citation>
    <scope>NUCLEOTIDE SEQUENCE [LARGE SCALE GENOMIC DNA]</scope>
    <source>
        <strain evidence="1 2">FD-317 M1</strain>
    </source>
</reference>
<dbReference type="Proteomes" id="UP000053593">
    <property type="component" value="Unassembled WGS sequence"/>
</dbReference>
<keyword evidence="2" id="KW-1185">Reference proteome</keyword>
<sequence length="136" mass="15534">MAIEASQATWCFLPVSLVEDLDSEPPPFTYNTLHNLESSWWLLVYVLFNNDVTTDILQSHIAFARNRKSRSLFGRATQNYSPRNNFFRAPHDMTIAKTGISSTLTPTLRVVSTMANTSFCVYVEAEKPFCYIDKKN</sequence>
<gene>
    <name evidence="1" type="ORF">GYMLUDRAFT_997125</name>
</gene>